<name>A0A354YU80_9FIRM</name>
<dbReference type="EMBL" id="DNZF01000066">
    <property type="protein sequence ID" value="HBK52923.1"/>
    <property type="molecule type" value="Genomic_DNA"/>
</dbReference>
<evidence type="ECO:0000259" key="3">
    <source>
        <dbReference type="Pfam" id="PF02581"/>
    </source>
</evidence>
<sequence>MINSDYSLYLVTDRGLLQGRSLLEEVRKAVKGGVSMVQLREKEAGSREFYELAQALQTELRDLGVPLLINDRLDIALAVDADGLHLGQEDL</sequence>
<reference evidence="4 5" key="1">
    <citation type="journal article" date="2018" name="Nat. Biotechnol.">
        <title>A standardized bacterial taxonomy based on genome phylogeny substantially revises the tree of life.</title>
        <authorList>
            <person name="Parks D.H."/>
            <person name="Chuvochina M."/>
            <person name="Waite D.W."/>
            <person name="Rinke C."/>
            <person name="Skarshewski A."/>
            <person name="Chaumeil P.A."/>
            <person name="Hugenholtz P."/>
        </authorList>
    </citation>
    <scope>NUCLEOTIDE SEQUENCE [LARGE SCALE GENOMIC DNA]</scope>
    <source>
        <strain evidence="4">UBA10948</strain>
    </source>
</reference>
<dbReference type="GO" id="GO:0004789">
    <property type="term" value="F:thiamine-phosphate diphosphorylase activity"/>
    <property type="evidence" value="ECO:0007669"/>
    <property type="project" value="TreeGrafter"/>
</dbReference>
<evidence type="ECO:0000256" key="2">
    <source>
        <dbReference type="ARBA" id="ARBA00022977"/>
    </source>
</evidence>
<comment type="pathway">
    <text evidence="1">Cofactor biosynthesis; thiamine diphosphate biosynthesis.</text>
</comment>
<proteinExistence type="predicted"/>
<organism evidence="4 5">
    <name type="scientific">Syntrophomonas wolfei</name>
    <dbReference type="NCBI Taxonomy" id="863"/>
    <lineage>
        <taxon>Bacteria</taxon>
        <taxon>Bacillati</taxon>
        <taxon>Bacillota</taxon>
        <taxon>Clostridia</taxon>
        <taxon>Eubacteriales</taxon>
        <taxon>Syntrophomonadaceae</taxon>
        <taxon>Syntrophomonas</taxon>
    </lineage>
</organism>
<feature type="domain" description="Thiamine phosphate synthase/TenI" evidence="3">
    <location>
        <begin position="8"/>
        <end position="91"/>
    </location>
</feature>
<gene>
    <name evidence="4" type="ORF">DDZ44_03150</name>
</gene>
<keyword evidence="2" id="KW-0784">Thiamine biosynthesis</keyword>
<protein>
    <submittedName>
        <fullName evidence="4">Thiamine phosphate synthase</fullName>
    </submittedName>
</protein>
<comment type="caution">
    <text evidence="4">The sequence shown here is derived from an EMBL/GenBank/DDBJ whole genome shotgun (WGS) entry which is preliminary data.</text>
</comment>
<evidence type="ECO:0000256" key="1">
    <source>
        <dbReference type="ARBA" id="ARBA00004948"/>
    </source>
</evidence>
<dbReference type="SUPFAM" id="SSF51391">
    <property type="entry name" value="Thiamin phosphate synthase"/>
    <property type="match status" value="1"/>
</dbReference>
<dbReference type="Pfam" id="PF02581">
    <property type="entry name" value="TMP-TENI"/>
    <property type="match status" value="1"/>
</dbReference>
<evidence type="ECO:0000313" key="5">
    <source>
        <dbReference type="Proteomes" id="UP000263273"/>
    </source>
</evidence>
<accession>A0A354YU80</accession>
<dbReference type="InterPro" id="IPR013785">
    <property type="entry name" value="Aldolase_TIM"/>
</dbReference>
<dbReference type="GO" id="GO:0005737">
    <property type="term" value="C:cytoplasm"/>
    <property type="evidence" value="ECO:0007669"/>
    <property type="project" value="TreeGrafter"/>
</dbReference>
<evidence type="ECO:0000313" key="4">
    <source>
        <dbReference type="EMBL" id="HBK52923.1"/>
    </source>
</evidence>
<dbReference type="InterPro" id="IPR036206">
    <property type="entry name" value="ThiamineP_synth_sf"/>
</dbReference>
<feature type="non-terminal residue" evidence="4">
    <location>
        <position position="91"/>
    </location>
</feature>
<dbReference type="Proteomes" id="UP000263273">
    <property type="component" value="Unassembled WGS sequence"/>
</dbReference>
<dbReference type="AlphaFoldDB" id="A0A354YU80"/>
<dbReference type="Gene3D" id="3.20.20.70">
    <property type="entry name" value="Aldolase class I"/>
    <property type="match status" value="1"/>
</dbReference>
<dbReference type="CDD" id="cd00564">
    <property type="entry name" value="TMP_TenI"/>
    <property type="match status" value="1"/>
</dbReference>
<dbReference type="PANTHER" id="PTHR20857:SF23">
    <property type="entry name" value="THIAMINE BIOSYNTHETIC BIFUNCTIONAL ENZYME"/>
    <property type="match status" value="1"/>
</dbReference>
<dbReference type="GO" id="GO:0009228">
    <property type="term" value="P:thiamine biosynthetic process"/>
    <property type="evidence" value="ECO:0007669"/>
    <property type="project" value="UniProtKB-KW"/>
</dbReference>
<dbReference type="InterPro" id="IPR022998">
    <property type="entry name" value="ThiamineP_synth_TenI"/>
</dbReference>
<dbReference type="PANTHER" id="PTHR20857">
    <property type="entry name" value="THIAMINE-PHOSPHATE PYROPHOSPHORYLASE"/>
    <property type="match status" value="1"/>
</dbReference>